<dbReference type="EMBL" id="MW619718">
    <property type="protein sequence ID" value="UPI55295.1"/>
    <property type="molecule type" value="Genomic_DNA"/>
</dbReference>
<reference evidence="12" key="1">
    <citation type="journal article" date="2022" name="Cladistics">
        <title>Diversification of the phytophagous lineages of true bugs (Insecta: Hemiptera: Heteroptera) shortly after that of the flowering plants.</title>
        <authorList>
            <person name="Ye F."/>
            <person name="Kment P."/>
            <person name="Redei D."/>
            <person name="Luo J.Y."/>
            <person name="Wang Y.H."/>
            <person name="Kuechler S.M."/>
            <person name="Zhang W.W."/>
            <person name="Chen P.P."/>
            <person name="Wu H.Y."/>
            <person name="Wu Y.Z."/>
            <person name="Sun X.Y."/>
            <person name="Ding L."/>
            <person name="Wang Y.R."/>
            <person name="Xie Q."/>
        </authorList>
    </citation>
    <scope>NUCLEOTIDE SEQUENCE</scope>
</reference>
<name>A0A8T9VU95_9HEMI</name>
<keyword evidence="6 11" id="KW-1133">Transmembrane helix</keyword>
<comment type="subcellular location">
    <subcellularLocation>
        <location evidence="1">Membrane</location>
        <topology evidence="1">Multi-pass membrane protein</topology>
    </subcellularLocation>
</comment>
<organism evidence="12">
    <name type="scientific">Mezira sp</name>
    <dbReference type="NCBI Taxonomy" id="2931906"/>
    <lineage>
        <taxon>Eukaryota</taxon>
        <taxon>Metazoa</taxon>
        <taxon>Ecdysozoa</taxon>
        <taxon>Arthropoda</taxon>
        <taxon>Hexapoda</taxon>
        <taxon>Insecta</taxon>
        <taxon>Pterygota</taxon>
        <taxon>Neoptera</taxon>
        <taxon>Paraneoptera</taxon>
        <taxon>Hemiptera</taxon>
        <taxon>Heteroptera</taxon>
        <taxon>Panheteroptera</taxon>
        <taxon>Pentatomomorpha</taxon>
        <taxon>Aradoidea</taxon>
        <taxon>Aradidae</taxon>
        <taxon>Mezirinae</taxon>
        <taxon>Mezira</taxon>
    </lineage>
</organism>
<dbReference type="Pfam" id="PF00420">
    <property type="entry name" value="Oxidored_q2"/>
    <property type="match status" value="1"/>
</dbReference>
<evidence type="ECO:0000256" key="8">
    <source>
        <dbReference type="ARBA" id="ARBA00023136"/>
    </source>
</evidence>
<evidence type="ECO:0000313" key="12">
    <source>
        <dbReference type="EMBL" id="UPI55295.1"/>
    </source>
</evidence>
<dbReference type="GO" id="GO:0008137">
    <property type="term" value="F:NADH dehydrogenase (ubiquinone) activity"/>
    <property type="evidence" value="ECO:0007669"/>
    <property type="project" value="UniProtKB-EC"/>
</dbReference>
<dbReference type="Gene3D" id="1.10.287.3510">
    <property type="match status" value="1"/>
</dbReference>
<keyword evidence="12" id="KW-0496">Mitochondrion</keyword>
<keyword evidence="5" id="KW-1278">Translocase</keyword>
<evidence type="ECO:0000256" key="10">
    <source>
        <dbReference type="ARBA" id="ARBA00049551"/>
    </source>
</evidence>
<dbReference type="AlphaFoldDB" id="A0A8T9VU95"/>
<evidence type="ECO:0000256" key="7">
    <source>
        <dbReference type="ARBA" id="ARBA00023027"/>
    </source>
</evidence>
<evidence type="ECO:0000256" key="11">
    <source>
        <dbReference type="SAM" id="Phobius"/>
    </source>
</evidence>
<evidence type="ECO:0000256" key="5">
    <source>
        <dbReference type="ARBA" id="ARBA00022967"/>
    </source>
</evidence>
<evidence type="ECO:0000256" key="6">
    <source>
        <dbReference type="ARBA" id="ARBA00022989"/>
    </source>
</evidence>
<protein>
    <recommendedName>
        <fullName evidence="3">NADH-ubiquinone oxidoreductase chain 4L</fullName>
    </recommendedName>
    <alternativeName>
        <fullName evidence="9">NADH dehydrogenase subunit 4L</fullName>
    </alternativeName>
</protein>
<feature type="transmembrane region" description="Helical" evidence="11">
    <location>
        <begin position="48"/>
        <end position="74"/>
    </location>
</feature>
<comment type="similarity">
    <text evidence="2">Belongs to the complex I subunit 4L family.</text>
</comment>
<dbReference type="InterPro" id="IPR039428">
    <property type="entry name" value="NUOK/Mnh_C1-like"/>
</dbReference>
<dbReference type="GO" id="GO:0016020">
    <property type="term" value="C:membrane"/>
    <property type="evidence" value="ECO:0007669"/>
    <property type="project" value="UniProtKB-SubCell"/>
</dbReference>
<evidence type="ECO:0000256" key="3">
    <source>
        <dbReference type="ARBA" id="ARBA00016612"/>
    </source>
</evidence>
<accession>A0A8T9VU95</accession>
<keyword evidence="8 11" id="KW-0472">Membrane</keyword>
<geneLocation type="mitochondrion" evidence="12"/>
<evidence type="ECO:0000256" key="4">
    <source>
        <dbReference type="ARBA" id="ARBA00022692"/>
    </source>
</evidence>
<comment type="catalytic activity">
    <reaction evidence="10">
        <text>a ubiquinone + NADH + 5 H(+)(in) = a ubiquinol + NAD(+) + 4 H(+)(out)</text>
        <dbReference type="Rhea" id="RHEA:29091"/>
        <dbReference type="Rhea" id="RHEA-COMP:9565"/>
        <dbReference type="Rhea" id="RHEA-COMP:9566"/>
        <dbReference type="ChEBI" id="CHEBI:15378"/>
        <dbReference type="ChEBI" id="CHEBI:16389"/>
        <dbReference type="ChEBI" id="CHEBI:17976"/>
        <dbReference type="ChEBI" id="CHEBI:57540"/>
        <dbReference type="ChEBI" id="CHEBI:57945"/>
        <dbReference type="EC" id="7.1.1.2"/>
    </reaction>
</comment>
<sequence>MLSMLMLISSLVAFVLNKRHVLLALIALEYAVLLQVYCITCLGTQNDFICYIMIIYLAFAVGEGALGLAIIAYMTRNHGNDYVSSIFPLW</sequence>
<proteinExistence type="inferred from homology"/>
<keyword evidence="4 11" id="KW-0812">Transmembrane</keyword>
<evidence type="ECO:0000256" key="1">
    <source>
        <dbReference type="ARBA" id="ARBA00004141"/>
    </source>
</evidence>
<evidence type="ECO:0000256" key="2">
    <source>
        <dbReference type="ARBA" id="ARBA00010519"/>
    </source>
</evidence>
<keyword evidence="7" id="KW-0520">NAD</keyword>
<evidence type="ECO:0000256" key="9">
    <source>
        <dbReference type="ARBA" id="ARBA00031586"/>
    </source>
</evidence>